<dbReference type="VEuPathDB" id="FungiDB:SCHCODRAFT_02546790"/>
<dbReference type="EMBL" id="GL377308">
    <property type="protein sequence ID" value="EFI95706.1"/>
    <property type="molecule type" value="Genomic_DNA"/>
</dbReference>
<accession>D8Q9R2</accession>
<reference evidence="2 3" key="1">
    <citation type="journal article" date="2010" name="Nat. Biotechnol.">
        <title>Genome sequence of the model mushroom Schizophyllum commune.</title>
        <authorList>
            <person name="Ohm R.A."/>
            <person name="de Jong J.F."/>
            <person name="Lugones L.G."/>
            <person name="Aerts A."/>
            <person name="Kothe E."/>
            <person name="Stajich J.E."/>
            <person name="de Vries R.P."/>
            <person name="Record E."/>
            <person name="Levasseur A."/>
            <person name="Baker S.E."/>
            <person name="Bartholomew K.A."/>
            <person name="Coutinho P.M."/>
            <person name="Erdmann S."/>
            <person name="Fowler T.J."/>
            <person name="Gathman A.C."/>
            <person name="Lombard V."/>
            <person name="Henrissat B."/>
            <person name="Knabe N."/>
            <person name="Kuees U."/>
            <person name="Lilly W.W."/>
            <person name="Lindquist E."/>
            <person name="Lucas S."/>
            <person name="Magnuson J.K."/>
            <person name="Piumi F."/>
            <person name="Raudaskoski M."/>
            <person name="Salamov A."/>
            <person name="Schmutz J."/>
            <person name="Schwarze F.W.M.R."/>
            <person name="vanKuyk P.A."/>
            <person name="Horton J.S."/>
            <person name="Grigoriev I.V."/>
            <person name="Woesten H.A.B."/>
        </authorList>
    </citation>
    <scope>NUCLEOTIDE SEQUENCE [LARGE SCALE GENOMIC DNA]</scope>
    <source>
        <strain evidence="3">H4-8 / FGSC 9210</strain>
    </source>
</reference>
<proteinExistence type="predicted"/>
<evidence type="ECO:0000313" key="2">
    <source>
        <dbReference type="EMBL" id="EFI95706.1"/>
    </source>
</evidence>
<dbReference type="HOGENOM" id="CLU_652388_0_0_1"/>
<dbReference type="InParanoid" id="D8Q9R2"/>
<feature type="compositionally biased region" description="Polar residues" evidence="1">
    <location>
        <begin position="341"/>
        <end position="355"/>
    </location>
</feature>
<organism evidence="3">
    <name type="scientific">Schizophyllum commune (strain H4-8 / FGSC 9210)</name>
    <name type="common">Split gill fungus</name>
    <dbReference type="NCBI Taxonomy" id="578458"/>
    <lineage>
        <taxon>Eukaryota</taxon>
        <taxon>Fungi</taxon>
        <taxon>Dikarya</taxon>
        <taxon>Basidiomycota</taxon>
        <taxon>Agaricomycotina</taxon>
        <taxon>Agaricomycetes</taxon>
        <taxon>Agaricomycetidae</taxon>
        <taxon>Agaricales</taxon>
        <taxon>Schizophyllaceae</taxon>
        <taxon>Schizophyllum</taxon>
    </lineage>
</organism>
<keyword evidence="3" id="KW-1185">Reference proteome</keyword>
<dbReference type="KEGG" id="scm:SCHCO_02546790"/>
<feature type="region of interest" description="Disordered" evidence="1">
    <location>
        <begin position="164"/>
        <end position="223"/>
    </location>
</feature>
<sequence length="421" mass="46186">MSPDTASKFSYASEGSTIYGDSIYPEEMEELDKRVIEWRAQVVLEGTEETGAGGPPTLLDSEDGAQSALVGMDSSDSAPGVALSIDVLFDTTTSAFEFDRGYLSGRSSVASSDAHGSPLRRSSFEIAPPAHEVPALELMTGVHNIDEGRTVDHFNIYDDRAKNVATRQSESVNEGNIEDGLPEYARAPSPSQLQKPRSYHAPKDTETPARPTRPRIAQKPSFGQKVQEKLRALRKQRALEKLKRGKIDCIRIRSGEGFGNQLIIEDDDEQPFSRVGSTDFWLIDLLAEVDDAGNANSEILWARDEYFGWDGNCSADDFATGFRSGPKASKGPCYTMPMLSGASSPNPGLTSSNTPAPVGDSTDDEDVTIDDILMLVTDPRDEEFDAKVDRFMEVSEFSSYFDSSSWQRDLLGDGQWSEVWC</sequence>
<protein>
    <submittedName>
        <fullName evidence="2">Uncharacterized protein</fullName>
    </submittedName>
</protein>
<dbReference type="RefSeq" id="XP_003030609.1">
    <property type="nucleotide sequence ID" value="XM_003030563.1"/>
</dbReference>
<dbReference type="GeneID" id="9591595"/>
<dbReference type="Proteomes" id="UP000007431">
    <property type="component" value="Unassembled WGS sequence"/>
</dbReference>
<evidence type="ECO:0000256" key="1">
    <source>
        <dbReference type="SAM" id="MobiDB-lite"/>
    </source>
</evidence>
<gene>
    <name evidence="2" type="ORF">SCHCODRAFT_236060</name>
</gene>
<dbReference type="AlphaFoldDB" id="D8Q9R2"/>
<evidence type="ECO:0000313" key="3">
    <source>
        <dbReference type="Proteomes" id="UP000007431"/>
    </source>
</evidence>
<dbReference type="OrthoDB" id="10388527at2759"/>
<feature type="region of interest" description="Disordered" evidence="1">
    <location>
        <begin position="340"/>
        <end position="364"/>
    </location>
</feature>
<name>D8Q9R2_SCHCM</name>
<feature type="compositionally biased region" description="Polar residues" evidence="1">
    <location>
        <begin position="165"/>
        <end position="174"/>
    </location>
</feature>